<sequence length="543" mass="58092">MSRTLIVGGGHGADDVGRRRIARALGRSVVWRTCAAAFLGLGRRRVHLHWTSLFGVIAFACLLVLAVTGVLLSFSYTPSSDPVTYRGPYAPLEGTQVTAAFRSMMEISFEQPGGLLLRQTHHWAALVMPAAIVMQILVMFFTGAFRGPRRLSWVVLVALFVVVLVGGWSGYALPDDMLSGTGLRIVEGVTWAIPVIGGPLASWLFGGPFPGEIIEHLYPVHVQIVPTLLALLLAVRAALAVAFPPAELPRPVRPTLGLRLWPDVAVRAAGLVMITAGLLVLLGATSTISPVWSYGPASVGEVSAGSQPDWYMGFLDGALRLVPPGWEAEWFGYTWTFAILVPLAVVGGYFLAVIAYPFLESWVTQDAGPSRLLDRPRNVPVRTGIGVAGIVFYGVLWGAAGADVIDTAFRVTFGSVIGFLQVALVVGPPLAFEITRRICIGLQRRDREVALHGHETGRIVRLADGGYVEVHSPADPAEVAVLAVRPVQALDARPNDDGDLTRAELLRGTLSRAFAEGHVRPAADPQEGTARGVLLRAQGGRDG</sequence>
<proteinExistence type="predicted"/>
<feature type="transmembrane region" description="Helical" evidence="6">
    <location>
        <begin position="412"/>
        <end position="435"/>
    </location>
</feature>
<evidence type="ECO:0000313" key="8">
    <source>
        <dbReference type="EMBL" id="MCF4121102.1"/>
    </source>
</evidence>
<comment type="catalytic activity">
    <reaction evidence="4">
        <text>a quinol + 2 Fe(III)-[cytochrome c](out) = a quinone + 2 Fe(II)-[cytochrome c](out) + 2 H(+)(out)</text>
        <dbReference type="Rhea" id="RHEA:11484"/>
        <dbReference type="Rhea" id="RHEA-COMP:10350"/>
        <dbReference type="Rhea" id="RHEA-COMP:14399"/>
        <dbReference type="ChEBI" id="CHEBI:15378"/>
        <dbReference type="ChEBI" id="CHEBI:24646"/>
        <dbReference type="ChEBI" id="CHEBI:29033"/>
        <dbReference type="ChEBI" id="CHEBI:29034"/>
        <dbReference type="ChEBI" id="CHEBI:132124"/>
        <dbReference type="EC" id="7.1.1.8"/>
    </reaction>
</comment>
<dbReference type="PROSITE" id="PS51002">
    <property type="entry name" value="CYTB_NTER"/>
    <property type="match status" value="1"/>
</dbReference>
<feature type="transmembrane region" description="Helical" evidence="6">
    <location>
        <begin position="264"/>
        <end position="284"/>
    </location>
</feature>
<dbReference type="Pfam" id="PF13631">
    <property type="entry name" value="Cytochrom_B_N_2"/>
    <property type="match status" value="1"/>
</dbReference>
<dbReference type="AlphaFoldDB" id="A0AA41QDE7"/>
<dbReference type="RefSeq" id="WP_236088882.1">
    <property type="nucleotide sequence ID" value="NZ_JAKGSG010000025.1"/>
</dbReference>
<name>A0AA41QDE7_9MICO</name>
<dbReference type="InterPro" id="IPR005797">
    <property type="entry name" value="Cyt_b/b6_N"/>
</dbReference>
<dbReference type="InterPro" id="IPR027387">
    <property type="entry name" value="Cytb/b6-like_sf"/>
</dbReference>
<dbReference type="PANTHER" id="PTHR19271:SF16">
    <property type="entry name" value="CYTOCHROME B"/>
    <property type="match status" value="1"/>
</dbReference>
<evidence type="ECO:0000256" key="3">
    <source>
        <dbReference type="ARBA" id="ARBA00016116"/>
    </source>
</evidence>
<dbReference type="GO" id="GO:0022904">
    <property type="term" value="P:respiratory electron transport chain"/>
    <property type="evidence" value="ECO:0007669"/>
    <property type="project" value="InterPro"/>
</dbReference>
<dbReference type="GO" id="GO:0016491">
    <property type="term" value="F:oxidoreductase activity"/>
    <property type="evidence" value="ECO:0007669"/>
    <property type="project" value="InterPro"/>
</dbReference>
<reference evidence="8" key="1">
    <citation type="submission" date="2022-01" db="EMBL/GenBank/DDBJ databases">
        <title>Antribacter sp. nov., isolated from Guizhou of China.</title>
        <authorList>
            <person name="Chengliang C."/>
            <person name="Ya Z."/>
        </authorList>
    </citation>
    <scope>NUCLEOTIDE SEQUENCE</scope>
    <source>
        <strain evidence="8">KLBMP 9083</strain>
    </source>
</reference>
<dbReference type="EC" id="7.1.1.8" evidence="2"/>
<evidence type="ECO:0000256" key="6">
    <source>
        <dbReference type="SAM" id="Phobius"/>
    </source>
</evidence>
<keyword evidence="6" id="KW-1133">Transmembrane helix</keyword>
<dbReference type="EMBL" id="JAKGSG010000025">
    <property type="protein sequence ID" value="MCF4121102.1"/>
    <property type="molecule type" value="Genomic_DNA"/>
</dbReference>
<keyword evidence="6" id="KW-0812">Transmembrane</keyword>
<evidence type="ECO:0000256" key="1">
    <source>
        <dbReference type="ARBA" id="ARBA00001971"/>
    </source>
</evidence>
<dbReference type="InterPro" id="IPR016174">
    <property type="entry name" value="Di-haem_cyt_TM"/>
</dbReference>
<evidence type="ECO:0000259" key="7">
    <source>
        <dbReference type="PROSITE" id="PS51002"/>
    </source>
</evidence>
<dbReference type="PANTHER" id="PTHR19271">
    <property type="entry name" value="CYTOCHROME B"/>
    <property type="match status" value="1"/>
</dbReference>
<dbReference type="Gene3D" id="1.20.810.10">
    <property type="entry name" value="Cytochrome Bc1 Complex, Chain C"/>
    <property type="match status" value="1"/>
</dbReference>
<feature type="transmembrane region" description="Helical" evidence="6">
    <location>
        <begin position="122"/>
        <end position="141"/>
    </location>
</feature>
<evidence type="ECO:0000256" key="4">
    <source>
        <dbReference type="ARBA" id="ARBA00029351"/>
    </source>
</evidence>
<feature type="transmembrane region" description="Helical" evidence="6">
    <location>
        <begin position="333"/>
        <end position="359"/>
    </location>
</feature>
<gene>
    <name evidence="8" type="ORF">L1785_08915</name>
</gene>
<protein>
    <recommendedName>
        <fullName evidence="3">Cytochrome bc1 complex cytochrome b subunit</fullName>
        <ecNumber evidence="2">7.1.1.8</ecNumber>
    </recommendedName>
    <alternativeName>
        <fullName evidence="5">Cytochrome bc1 reductase complex subunit QcrB</fullName>
    </alternativeName>
</protein>
<accession>A0AA41QDE7</accession>
<keyword evidence="6" id="KW-0472">Membrane</keyword>
<dbReference type="GO" id="GO:0008121">
    <property type="term" value="F:quinol-cytochrome-c reductase activity"/>
    <property type="evidence" value="ECO:0007669"/>
    <property type="project" value="UniProtKB-EC"/>
</dbReference>
<comment type="caution">
    <text evidence="8">The sequence shown here is derived from an EMBL/GenBank/DDBJ whole genome shotgun (WGS) entry which is preliminary data.</text>
</comment>
<dbReference type="SUPFAM" id="SSF81342">
    <property type="entry name" value="Transmembrane di-heme cytochromes"/>
    <property type="match status" value="1"/>
</dbReference>
<feature type="domain" description="Cytochrome b/b6 N-terminal region profile" evidence="7">
    <location>
        <begin position="12"/>
        <end position="249"/>
    </location>
</feature>
<keyword evidence="9" id="KW-1185">Reference proteome</keyword>
<comment type="cofactor">
    <cofactor evidence="1">
        <name>heme</name>
        <dbReference type="ChEBI" id="CHEBI:30413"/>
    </cofactor>
</comment>
<dbReference type="GO" id="GO:0016020">
    <property type="term" value="C:membrane"/>
    <property type="evidence" value="ECO:0007669"/>
    <property type="project" value="InterPro"/>
</dbReference>
<dbReference type="Proteomes" id="UP001165405">
    <property type="component" value="Unassembled WGS sequence"/>
</dbReference>
<feature type="transmembrane region" description="Helical" evidence="6">
    <location>
        <begin position="153"/>
        <end position="173"/>
    </location>
</feature>
<dbReference type="InterPro" id="IPR036150">
    <property type="entry name" value="Cyt_b/b6_C_sf"/>
</dbReference>
<organism evidence="8 9">
    <name type="scientific">Antribacter soli</name>
    <dbReference type="NCBI Taxonomy" id="2910976"/>
    <lineage>
        <taxon>Bacteria</taxon>
        <taxon>Bacillati</taxon>
        <taxon>Actinomycetota</taxon>
        <taxon>Actinomycetes</taxon>
        <taxon>Micrococcales</taxon>
        <taxon>Promicromonosporaceae</taxon>
        <taxon>Antribacter</taxon>
    </lineage>
</organism>
<feature type="transmembrane region" description="Helical" evidence="6">
    <location>
        <begin position="224"/>
        <end position="243"/>
    </location>
</feature>
<evidence type="ECO:0000256" key="5">
    <source>
        <dbReference type="ARBA" id="ARBA00029568"/>
    </source>
</evidence>
<evidence type="ECO:0000256" key="2">
    <source>
        <dbReference type="ARBA" id="ARBA00012951"/>
    </source>
</evidence>
<feature type="transmembrane region" description="Helical" evidence="6">
    <location>
        <begin position="53"/>
        <end position="76"/>
    </location>
</feature>
<feature type="transmembrane region" description="Helical" evidence="6">
    <location>
        <begin position="379"/>
        <end position="400"/>
    </location>
</feature>
<evidence type="ECO:0000313" key="9">
    <source>
        <dbReference type="Proteomes" id="UP001165405"/>
    </source>
</evidence>
<dbReference type="SUPFAM" id="SSF81648">
    <property type="entry name" value="a domain/subunit of cytochrome bc1 complex (Ubiquinol-cytochrome c reductase)"/>
    <property type="match status" value="1"/>
</dbReference>